<accession>W1XFI1</accession>
<gene>
    <name evidence="1" type="ORF">Q604_UNBC16358G0001</name>
</gene>
<feature type="non-terminal residue" evidence="1">
    <location>
        <position position="1"/>
    </location>
</feature>
<comment type="caution">
    <text evidence="1">The sequence shown here is derived from an EMBL/GenBank/DDBJ whole genome shotgun (WGS) entry which is preliminary data.</text>
</comment>
<dbReference type="PANTHER" id="PTHR40039:SF1">
    <property type="entry name" value="PROTEIN DLTD"/>
    <property type="match status" value="1"/>
</dbReference>
<feature type="non-terminal residue" evidence="1">
    <location>
        <position position="74"/>
    </location>
</feature>
<proteinExistence type="predicted"/>
<reference evidence="1" key="1">
    <citation type="submission" date="2013-12" db="EMBL/GenBank/DDBJ databases">
        <title>A Varibaculum cambriense genome reconstructed from a premature infant gut community with otherwise low bacterial novelty that shifts toward anaerobic metabolism during the third week of life.</title>
        <authorList>
            <person name="Brown C.T."/>
            <person name="Sharon I."/>
            <person name="Thomas B.C."/>
            <person name="Castelle C.J."/>
            <person name="Morowitz M.J."/>
            <person name="Banfield J.F."/>
        </authorList>
    </citation>
    <scope>NUCLEOTIDE SEQUENCE</scope>
</reference>
<dbReference type="AlphaFoldDB" id="W1XFI1"/>
<dbReference type="PANTHER" id="PTHR40039">
    <property type="entry name" value="PROTEIN DLTD"/>
    <property type="match status" value="1"/>
</dbReference>
<sequence length="74" mass="8847">YYNKNIKDHMDYLDGCLKGNDALSSVEMNDFKFFLSVSKDLDIKPYIIMPPVNGWYYDYLGLSKEERDQYYNKI</sequence>
<dbReference type="Pfam" id="PF04914">
    <property type="entry name" value="DltD"/>
    <property type="match status" value="1"/>
</dbReference>
<evidence type="ECO:0000313" key="1">
    <source>
        <dbReference type="EMBL" id="ETJ29102.1"/>
    </source>
</evidence>
<dbReference type="InterPro" id="IPR006998">
    <property type="entry name" value="DltD"/>
</dbReference>
<dbReference type="EMBL" id="AZMM01016358">
    <property type="protein sequence ID" value="ETJ29102.1"/>
    <property type="molecule type" value="Genomic_DNA"/>
</dbReference>
<organism evidence="1">
    <name type="scientific">human gut metagenome</name>
    <dbReference type="NCBI Taxonomy" id="408170"/>
    <lineage>
        <taxon>unclassified sequences</taxon>
        <taxon>metagenomes</taxon>
        <taxon>organismal metagenomes</taxon>
    </lineage>
</organism>
<protein>
    <submittedName>
        <fullName evidence="1">DltD, C-domain protein</fullName>
    </submittedName>
</protein>
<name>W1XFI1_9ZZZZ</name>